<accession>A0ACC2NDV4</accession>
<dbReference type="EMBL" id="CM056743">
    <property type="protein sequence ID" value="KAJ8669118.1"/>
    <property type="molecule type" value="Genomic_DNA"/>
</dbReference>
<keyword evidence="2" id="KW-1185">Reference proteome</keyword>
<proteinExistence type="predicted"/>
<gene>
    <name evidence="1" type="ORF">QAD02_000377</name>
</gene>
<evidence type="ECO:0000313" key="1">
    <source>
        <dbReference type="EMBL" id="KAJ8669118.1"/>
    </source>
</evidence>
<evidence type="ECO:0000313" key="2">
    <source>
        <dbReference type="Proteomes" id="UP001239111"/>
    </source>
</evidence>
<reference evidence="1" key="1">
    <citation type="submission" date="2023-04" db="EMBL/GenBank/DDBJ databases">
        <title>A chromosome-level genome assembly of the parasitoid wasp Eretmocerus hayati.</title>
        <authorList>
            <person name="Zhong Y."/>
            <person name="Liu S."/>
            <person name="Liu Y."/>
        </authorList>
    </citation>
    <scope>NUCLEOTIDE SEQUENCE</scope>
    <source>
        <strain evidence="1">ZJU_SS_LIU_2023</strain>
    </source>
</reference>
<comment type="caution">
    <text evidence="1">The sequence shown here is derived from an EMBL/GenBank/DDBJ whole genome shotgun (WGS) entry which is preliminary data.</text>
</comment>
<protein>
    <submittedName>
        <fullName evidence="1">Uncharacterized protein</fullName>
    </submittedName>
</protein>
<name>A0ACC2NDV4_9HYME</name>
<dbReference type="Proteomes" id="UP001239111">
    <property type="component" value="Chromosome 3"/>
</dbReference>
<organism evidence="1 2">
    <name type="scientific">Eretmocerus hayati</name>
    <dbReference type="NCBI Taxonomy" id="131215"/>
    <lineage>
        <taxon>Eukaryota</taxon>
        <taxon>Metazoa</taxon>
        <taxon>Ecdysozoa</taxon>
        <taxon>Arthropoda</taxon>
        <taxon>Hexapoda</taxon>
        <taxon>Insecta</taxon>
        <taxon>Pterygota</taxon>
        <taxon>Neoptera</taxon>
        <taxon>Endopterygota</taxon>
        <taxon>Hymenoptera</taxon>
        <taxon>Apocrita</taxon>
        <taxon>Proctotrupomorpha</taxon>
        <taxon>Chalcidoidea</taxon>
        <taxon>Aphelinidae</taxon>
        <taxon>Aphelininae</taxon>
        <taxon>Eretmocerus</taxon>
    </lineage>
</organism>
<sequence>MRIVEAFGALVAVVWLTAVLCTRLVAANNQTLNFSSRKPKDHHLSDQFSHRSMLEDSTSSSRQLTIYEMQELIRWENNKTNLMVDCCPTVEEITEPQGGRNQGGMYVELYRDGDLAQRFFEHSCRDDVLDKPCRFVHPKLHGQSRCVQKFSFTYALVKNPAFKPDGTEEEQPQHQHHRHHHSRHQTFPSLSGSAGAATNSWTLDYIKVRSGCSCELAPKKGKLAAMKVKRTRSVRTHHLTESSAETDV</sequence>